<dbReference type="Proteomes" id="UP000694394">
    <property type="component" value="Chromosome 27"/>
</dbReference>
<feature type="region of interest" description="Disordered" evidence="1">
    <location>
        <begin position="35"/>
        <end position="67"/>
    </location>
</feature>
<name>A0A8C5W2R3_MICMU</name>
<evidence type="ECO:0000259" key="2">
    <source>
        <dbReference type="PROSITE" id="PS50954"/>
    </source>
</evidence>
<dbReference type="AlphaFoldDB" id="A0A8C5W2R3"/>
<dbReference type="EMBL" id="ABDC03029895">
    <property type="status" value="NOT_ANNOTATED_CDS"/>
    <property type="molecule type" value="Genomic_DNA"/>
</dbReference>
<organism evidence="3 4">
    <name type="scientific">Microcebus murinus</name>
    <name type="common">Gray mouse lemur</name>
    <name type="synonym">Lemur murinus</name>
    <dbReference type="NCBI Taxonomy" id="30608"/>
    <lineage>
        <taxon>Eukaryota</taxon>
        <taxon>Metazoa</taxon>
        <taxon>Chordata</taxon>
        <taxon>Craniata</taxon>
        <taxon>Vertebrata</taxon>
        <taxon>Euteleostomi</taxon>
        <taxon>Mammalia</taxon>
        <taxon>Eutheria</taxon>
        <taxon>Euarchontoglires</taxon>
        <taxon>Primates</taxon>
        <taxon>Strepsirrhini</taxon>
        <taxon>Lemuriformes</taxon>
        <taxon>Cheirogaleidae</taxon>
        <taxon>Microcebus</taxon>
    </lineage>
</organism>
<protein>
    <submittedName>
        <fullName evidence="3">LEM domain containing 1</fullName>
    </submittedName>
</protein>
<dbReference type="Ensembl" id="ENSMICT00000041451.2">
    <property type="protein sequence ID" value="ENSMICP00000035854.2"/>
    <property type="gene ID" value="ENSMICG00000000059.3"/>
</dbReference>
<dbReference type="Pfam" id="PF03020">
    <property type="entry name" value="LEM"/>
    <property type="match status" value="1"/>
</dbReference>
<dbReference type="Gene3D" id="1.10.720.40">
    <property type="match status" value="1"/>
</dbReference>
<evidence type="ECO:0000313" key="3">
    <source>
        <dbReference type="Ensembl" id="ENSMICP00000035854.2"/>
    </source>
</evidence>
<reference evidence="3" key="1">
    <citation type="submission" date="2016-12" db="EMBL/GenBank/DDBJ databases">
        <title>Mouse lemur reference genome and diversity panel.</title>
        <authorList>
            <person name="Harris R."/>
            <person name="Larsen P."/>
            <person name="Liu Y."/>
            <person name="Hughes D.S."/>
            <person name="Murali S."/>
            <person name="Raveendran M."/>
            <person name="Korchina V."/>
            <person name="Wang M."/>
            <person name="Jhangiani S."/>
            <person name="Bandaranaike D."/>
            <person name="Bellair M."/>
            <person name="Blankenburg K."/>
            <person name="Chao H."/>
            <person name="Dahdouli M."/>
            <person name="Dinh H."/>
            <person name="Doddapaneni H."/>
            <person name="English A."/>
            <person name="Firestine M."/>
            <person name="Gnanaolivu R."/>
            <person name="Gross S."/>
            <person name="Hernandez B."/>
            <person name="Javaid M."/>
            <person name="Jayaseelan J."/>
            <person name="Jones J."/>
            <person name="Khan Z."/>
            <person name="Kovar C."/>
            <person name="Kurapati P."/>
            <person name="Le B."/>
            <person name="Lee S."/>
            <person name="Li M."/>
            <person name="Mathew T."/>
            <person name="Narasimhan A."/>
            <person name="Ngo D."/>
            <person name="Nguyen L."/>
            <person name="Okwuonu G."/>
            <person name="Ongeri F."/>
            <person name="Osuji N."/>
            <person name="Pu L.-L."/>
            <person name="Puazo M."/>
            <person name="Quiroz J."/>
            <person name="Raj R."/>
            <person name="Rajbhandari K."/>
            <person name="Reid J.G."/>
            <person name="Santibanez J."/>
            <person name="Sexton D."/>
            <person name="Skinner E."/>
            <person name="Vee V."/>
            <person name="Weissenberger G."/>
            <person name="Wu Y."/>
            <person name="Xin Y."/>
            <person name="Han Y."/>
            <person name="Campbell C."/>
            <person name="Brown A."/>
            <person name="Sullivan B."/>
            <person name="Shelton J."/>
            <person name="Brown S."/>
            <person name="Dudchenko O."/>
            <person name="Machol I."/>
            <person name="Durand N."/>
            <person name="Shamim M."/>
            <person name="Lieberman A."/>
            <person name="Muzny D.M."/>
            <person name="Richards S."/>
            <person name="Yoder A."/>
            <person name="Worley K.C."/>
            <person name="Rogers J."/>
            <person name="Gibbs R.A."/>
        </authorList>
    </citation>
    <scope>NUCLEOTIDE SEQUENCE [LARGE SCALE GENOMIC DNA]</scope>
</reference>
<dbReference type="InterPro" id="IPR003887">
    <property type="entry name" value="LEM_dom"/>
</dbReference>
<gene>
    <name evidence="3" type="primary">LEMD1</name>
</gene>
<dbReference type="SUPFAM" id="SSF63451">
    <property type="entry name" value="LEM domain"/>
    <property type="match status" value="1"/>
</dbReference>
<feature type="domain" description="LEM" evidence="2">
    <location>
        <begin position="1"/>
        <end position="45"/>
    </location>
</feature>
<dbReference type="GeneTree" id="ENSGT00940000154098"/>
<dbReference type="PROSITE" id="PS50954">
    <property type="entry name" value="LEM"/>
    <property type="match status" value="1"/>
</dbReference>
<accession>A0A8C5W2R3</accession>
<dbReference type="InterPro" id="IPR011015">
    <property type="entry name" value="LEM/LEM-like_dom_sf"/>
</dbReference>
<keyword evidence="4" id="KW-1185">Reference proteome</keyword>
<reference evidence="3" key="2">
    <citation type="submission" date="2025-08" db="UniProtKB">
        <authorList>
            <consortium name="Ensembl"/>
        </authorList>
    </citation>
    <scope>IDENTIFICATION</scope>
</reference>
<evidence type="ECO:0000256" key="1">
    <source>
        <dbReference type="SAM" id="MobiDB-lite"/>
    </source>
</evidence>
<reference evidence="3" key="3">
    <citation type="submission" date="2025-09" db="UniProtKB">
        <authorList>
            <consortium name="Ensembl"/>
        </authorList>
    </citation>
    <scope>IDENTIFICATION</scope>
</reference>
<sequence>MVDVKCLDDSELQSHLEKLGFSPGPILRVPQEHRASEAQMGLSTQGETAGRRAGALGAAVKKASPWA</sequence>
<evidence type="ECO:0000313" key="4">
    <source>
        <dbReference type="Proteomes" id="UP000694394"/>
    </source>
</evidence>
<proteinExistence type="predicted"/>